<dbReference type="PROSITE" id="PS50835">
    <property type="entry name" value="IG_LIKE"/>
    <property type="match status" value="1"/>
</dbReference>
<feature type="region of interest" description="Disordered" evidence="6">
    <location>
        <begin position="245"/>
        <end position="271"/>
    </location>
</feature>
<keyword evidence="9" id="KW-1185">Reference proteome</keyword>
<dbReference type="CDD" id="cd00096">
    <property type="entry name" value="Ig"/>
    <property type="match status" value="1"/>
</dbReference>
<protein>
    <recommendedName>
        <fullName evidence="7">Ig-like domain-containing protein</fullName>
    </recommendedName>
</protein>
<keyword evidence="2" id="KW-0472">Membrane</keyword>
<keyword evidence="3" id="KW-1015">Disulfide bond</keyword>
<dbReference type="InterPro" id="IPR003599">
    <property type="entry name" value="Ig_sub"/>
</dbReference>
<evidence type="ECO:0000256" key="5">
    <source>
        <dbReference type="ARBA" id="ARBA00023319"/>
    </source>
</evidence>
<accession>A0ABY7E814</accession>
<evidence type="ECO:0000313" key="8">
    <source>
        <dbReference type="EMBL" id="WAR05061.1"/>
    </source>
</evidence>
<dbReference type="Gene3D" id="2.60.40.10">
    <property type="entry name" value="Immunoglobulins"/>
    <property type="match status" value="1"/>
</dbReference>
<evidence type="ECO:0000259" key="7">
    <source>
        <dbReference type="PROSITE" id="PS50835"/>
    </source>
</evidence>
<dbReference type="InterPro" id="IPR007110">
    <property type="entry name" value="Ig-like_dom"/>
</dbReference>
<evidence type="ECO:0000256" key="6">
    <source>
        <dbReference type="SAM" id="MobiDB-lite"/>
    </source>
</evidence>
<dbReference type="SUPFAM" id="SSF48726">
    <property type="entry name" value="Immunoglobulin"/>
    <property type="match status" value="1"/>
</dbReference>
<evidence type="ECO:0000256" key="4">
    <source>
        <dbReference type="ARBA" id="ARBA00023180"/>
    </source>
</evidence>
<feature type="domain" description="Ig-like" evidence="7">
    <location>
        <begin position="34"/>
        <end position="208"/>
    </location>
</feature>
<dbReference type="PANTHER" id="PTHR11640">
    <property type="entry name" value="NEPHRIN"/>
    <property type="match status" value="1"/>
</dbReference>
<dbReference type="InterPro" id="IPR036179">
    <property type="entry name" value="Ig-like_dom_sf"/>
</dbReference>
<dbReference type="InterPro" id="IPR051275">
    <property type="entry name" value="Cell_adhesion_signaling"/>
</dbReference>
<dbReference type="InterPro" id="IPR013783">
    <property type="entry name" value="Ig-like_fold"/>
</dbReference>
<keyword evidence="5" id="KW-0393">Immunoglobulin domain</keyword>
<evidence type="ECO:0000256" key="1">
    <source>
        <dbReference type="ARBA" id="ARBA00004479"/>
    </source>
</evidence>
<gene>
    <name evidence="8" type="ORF">MAR_020430</name>
</gene>
<name>A0ABY7E814_MYAAR</name>
<sequence length="291" mass="32742">MSSNSKFVLHVHFFFRSSRFANNAFGQYNRKNPPESVSIRHESESGTVIQSEFRVIEGNATRLFCSVQSQPVSSFSWSGAGFHSRDPPKLQALPRKNALEGNGILIQCSYTVGNPMTTKFEVSAFPNQNIVTINESERLSIVCEVTSNPNSTIRLKQTHMTIALMERDNVLGLEYAIQNASCSDAAVYTCAAFNNYTDMERASSKDMQLFVRYVPPGQNGDSADNPGYDAAEMYEQVQAKKETPVYDDLNDGNDRPDHSHLYTPLEESNPRSSIHYENVKREDPIYHNMVM</sequence>
<evidence type="ECO:0000313" key="9">
    <source>
        <dbReference type="Proteomes" id="UP001164746"/>
    </source>
</evidence>
<dbReference type="SMART" id="SM00409">
    <property type="entry name" value="IG"/>
    <property type="match status" value="1"/>
</dbReference>
<comment type="subcellular location">
    <subcellularLocation>
        <location evidence="1">Membrane</location>
        <topology evidence="1">Single-pass type I membrane protein</topology>
    </subcellularLocation>
</comment>
<evidence type="ECO:0000256" key="2">
    <source>
        <dbReference type="ARBA" id="ARBA00023136"/>
    </source>
</evidence>
<dbReference type="EMBL" id="CP111016">
    <property type="protein sequence ID" value="WAR05061.1"/>
    <property type="molecule type" value="Genomic_DNA"/>
</dbReference>
<proteinExistence type="predicted"/>
<dbReference type="Proteomes" id="UP001164746">
    <property type="component" value="Chromosome 5"/>
</dbReference>
<evidence type="ECO:0000256" key="3">
    <source>
        <dbReference type="ARBA" id="ARBA00023157"/>
    </source>
</evidence>
<dbReference type="PANTHER" id="PTHR11640:SF31">
    <property type="entry name" value="IRREGULAR CHIASM C-ROUGHEST PROTEIN-RELATED"/>
    <property type="match status" value="1"/>
</dbReference>
<reference evidence="8" key="1">
    <citation type="submission" date="2022-11" db="EMBL/GenBank/DDBJ databases">
        <title>Centuries of genome instability and evolution in soft-shell clam transmissible cancer (bioRxiv).</title>
        <authorList>
            <person name="Hart S.F.M."/>
            <person name="Yonemitsu M.A."/>
            <person name="Giersch R.M."/>
            <person name="Beal B.F."/>
            <person name="Arriagada G."/>
            <person name="Davis B.W."/>
            <person name="Ostrander E.A."/>
            <person name="Goff S.P."/>
            <person name="Metzger M.J."/>
        </authorList>
    </citation>
    <scope>NUCLEOTIDE SEQUENCE</scope>
    <source>
        <strain evidence="8">MELC-2E11</strain>
        <tissue evidence="8">Siphon/mantle</tissue>
    </source>
</reference>
<organism evidence="8 9">
    <name type="scientific">Mya arenaria</name>
    <name type="common">Soft-shell clam</name>
    <dbReference type="NCBI Taxonomy" id="6604"/>
    <lineage>
        <taxon>Eukaryota</taxon>
        <taxon>Metazoa</taxon>
        <taxon>Spiralia</taxon>
        <taxon>Lophotrochozoa</taxon>
        <taxon>Mollusca</taxon>
        <taxon>Bivalvia</taxon>
        <taxon>Autobranchia</taxon>
        <taxon>Heteroconchia</taxon>
        <taxon>Euheterodonta</taxon>
        <taxon>Imparidentia</taxon>
        <taxon>Neoheterodontei</taxon>
        <taxon>Myida</taxon>
        <taxon>Myoidea</taxon>
        <taxon>Myidae</taxon>
        <taxon>Mya</taxon>
    </lineage>
</organism>
<keyword evidence="4" id="KW-0325">Glycoprotein</keyword>